<proteinExistence type="inferred from homology"/>
<dbReference type="InterPro" id="IPR041614">
    <property type="entry name" value="DprA_WH"/>
</dbReference>
<evidence type="ECO:0000259" key="2">
    <source>
        <dbReference type="Pfam" id="PF02481"/>
    </source>
</evidence>
<dbReference type="RefSeq" id="WP_109338245.1">
    <property type="nucleotide sequence ID" value="NZ_CP029347.1"/>
</dbReference>
<organism evidence="4 5">
    <name type="scientific">Saliniradius amylolyticus</name>
    <dbReference type="NCBI Taxonomy" id="2183582"/>
    <lineage>
        <taxon>Bacteria</taxon>
        <taxon>Pseudomonadati</taxon>
        <taxon>Pseudomonadota</taxon>
        <taxon>Gammaproteobacteria</taxon>
        <taxon>Alteromonadales</taxon>
        <taxon>Alteromonadaceae</taxon>
        <taxon>Saliniradius</taxon>
    </lineage>
</organism>
<comment type="similarity">
    <text evidence="1">Belongs to the DprA/Smf family.</text>
</comment>
<reference evidence="4 5" key="1">
    <citation type="submission" date="2018-05" db="EMBL/GenBank/DDBJ databases">
        <title>Salinimonas sp. HMF8227 Genome sequencing and assembly.</title>
        <authorList>
            <person name="Kang H."/>
            <person name="Kang J."/>
            <person name="Cha I."/>
            <person name="Kim H."/>
            <person name="Joh K."/>
        </authorList>
    </citation>
    <scope>NUCLEOTIDE SEQUENCE [LARGE SCALE GENOMIC DNA]</scope>
    <source>
        <strain evidence="4 5">HMF8227</strain>
    </source>
</reference>
<feature type="domain" description="Smf/DprA SLOG" evidence="2">
    <location>
        <begin position="82"/>
        <end position="291"/>
    </location>
</feature>
<dbReference type="InterPro" id="IPR036388">
    <property type="entry name" value="WH-like_DNA-bd_sf"/>
</dbReference>
<dbReference type="SUPFAM" id="SSF102405">
    <property type="entry name" value="MCP/YpsA-like"/>
    <property type="match status" value="1"/>
</dbReference>
<dbReference type="AlphaFoldDB" id="A0A2S2DYR2"/>
<dbReference type="GO" id="GO:0009294">
    <property type="term" value="P:DNA-mediated transformation"/>
    <property type="evidence" value="ECO:0007669"/>
    <property type="project" value="InterPro"/>
</dbReference>
<evidence type="ECO:0000259" key="3">
    <source>
        <dbReference type="Pfam" id="PF17782"/>
    </source>
</evidence>
<dbReference type="NCBIfam" id="TIGR00732">
    <property type="entry name" value="dprA"/>
    <property type="match status" value="1"/>
</dbReference>
<accession>A0A2S2DYR2</accession>
<evidence type="ECO:0000313" key="4">
    <source>
        <dbReference type="EMBL" id="AWL10538.1"/>
    </source>
</evidence>
<evidence type="ECO:0000256" key="1">
    <source>
        <dbReference type="ARBA" id="ARBA00006525"/>
    </source>
</evidence>
<dbReference type="PANTHER" id="PTHR43022:SF1">
    <property type="entry name" value="PROTEIN SMF"/>
    <property type="match status" value="1"/>
</dbReference>
<feature type="domain" description="DprA winged helix" evidence="3">
    <location>
        <begin position="306"/>
        <end position="363"/>
    </location>
</feature>
<dbReference type="Gene3D" id="1.10.10.10">
    <property type="entry name" value="Winged helix-like DNA-binding domain superfamily/Winged helix DNA-binding domain"/>
    <property type="match status" value="1"/>
</dbReference>
<dbReference type="InterPro" id="IPR057666">
    <property type="entry name" value="DrpA_SLOG"/>
</dbReference>
<gene>
    <name evidence="4" type="ORF">HMF8227_00025</name>
</gene>
<dbReference type="KEGG" id="salh:HMF8227_00025"/>
<evidence type="ECO:0000313" key="5">
    <source>
        <dbReference type="Proteomes" id="UP000245728"/>
    </source>
</evidence>
<dbReference type="Pfam" id="PF02481">
    <property type="entry name" value="DNA_processg_A"/>
    <property type="match status" value="1"/>
</dbReference>
<sequence>MSKELTLEHWLILDQMPGLSSSLFQRLIEGLGPDLARLARLHKGNLSQWGLSKEQVNILLQPNQLWLRQGLEWLDSEPSHFILTFCDEAYPEHLRELARPPLLLFGIGDPSVISRPQIAMVGSRNPDTYGREQAYALSRGLAEKGMVVTSGLALGIDGWSHKGALAGKGKTIGVLGCGIDQVYPRRHKELASKIIEQGGCILSEFAPGVPTLAKNFPRRNRIISGLSLGTVVIEAAIKSGSLITARYAIEQGKDVFALPGHIHNPMAQGCHFLIKQGAKLIESADEILEEYPHVRLETSFEAIPNEQKSEAESLARDPLLDSVDYEVTPIDVVAQRSNRPVTAVLSQLVEYELRGLVAAVPGGYIKLRGR</sequence>
<dbReference type="InterPro" id="IPR003488">
    <property type="entry name" value="DprA"/>
</dbReference>
<dbReference type="OrthoDB" id="9785707at2"/>
<dbReference type="Proteomes" id="UP000245728">
    <property type="component" value="Chromosome"/>
</dbReference>
<dbReference type="Pfam" id="PF17782">
    <property type="entry name" value="WHD_DprA"/>
    <property type="match status" value="1"/>
</dbReference>
<protein>
    <submittedName>
        <fullName evidence="4">Protein smf</fullName>
    </submittedName>
</protein>
<name>A0A2S2DYR2_9ALTE</name>
<dbReference type="PANTHER" id="PTHR43022">
    <property type="entry name" value="PROTEIN SMF"/>
    <property type="match status" value="1"/>
</dbReference>
<keyword evidence="5" id="KW-1185">Reference proteome</keyword>
<dbReference type="Gene3D" id="3.40.50.450">
    <property type="match status" value="1"/>
</dbReference>
<dbReference type="EMBL" id="CP029347">
    <property type="protein sequence ID" value="AWL10538.1"/>
    <property type="molecule type" value="Genomic_DNA"/>
</dbReference>